<proteinExistence type="predicted"/>
<evidence type="ECO:0000256" key="1">
    <source>
        <dbReference type="SAM" id="MobiDB-lite"/>
    </source>
</evidence>
<organism evidence="2 3">
    <name type="scientific">Shewanella frigidimarina (strain NCIMB 400)</name>
    <dbReference type="NCBI Taxonomy" id="318167"/>
    <lineage>
        <taxon>Bacteria</taxon>
        <taxon>Pseudomonadati</taxon>
        <taxon>Pseudomonadota</taxon>
        <taxon>Gammaproteobacteria</taxon>
        <taxon>Alteromonadales</taxon>
        <taxon>Shewanellaceae</taxon>
        <taxon>Shewanella</taxon>
    </lineage>
</organism>
<name>Q083U5_SHEFN</name>
<protein>
    <submittedName>
        <fullName evidence="2">Uncharacterized protein</fullName>
    </submittedName>
</protein>
<evidence type="ECO:0000313" key="2">
    <source>
        <dbReference type="EMBL" id="ABI71470.1"/>
    </source>
</evidence>
<dbReference type="Proteomes" id="UP000000684">
    <property type="component" value="Chromosome"/>
</dbReference>
<accession>Q083U5</accession>
<keyword evidence="3" id="KW-1185">Reference proteome</keyword>
<dbReference type="KEGG" id="sfr:Sfri_1619"/>
<reference evidence="2 3" key="1">
    <citation type="submission" date="2006-08" db="EMBL/GenBank/DDBJ databases">
        <title>Complete sequence of Shewanella frigidimarina NCIMB 400.</title>
        <authorList>
            <consortium name="US DOE Joint Genome Institute"/>
            <person name="Copeland A."/>
            <person name="Lucas S."/>
            <person name="Lapidus A."/>
            <person name="Barry K."/>
            <person name="Detter J.C."/>
            <person name="Glavina del Rio T."/>
            <person name="Hammon N."/>
            <person name="Israni S."/>
            <person name="Dalin E."/>
            <person name="Tice H."/>
            <person name="Pitluck S."/>
            <person name="Fredrickson J.K."/>
            <person name="Kolker E."/>
            <person name="McCuel L.A."/>
            <person name="DiChristina T."/>
            <person name="Nealson K.H."/>
            <person name="Newman D."/>
            <person name="Tiedje J.M."/>
            <person name="Zhou J."/>
            <person name="Romine M.F."/>
            <person name="Culley D.E."/>
            <person name="Serres M."/>
            <person name="Chertkov O."/>
            <person name="Brettin T."/>
            <person name="Bruce D."/>
            <person name="Han C."/>
            <person name="Tapia R."/>
            <person name="Gilna P."/>
            <person name="Schmutz J."/>
            <person name="Larimer F."/>
            <person name="Land M."/>
            <person name="Hauser L."/>
            <person name="Kyrpides N."/>
            <person name="Mikhailova N."/>
            <person name="Richardson P."/>
        </authorList>
    </citation>
    <scope>NUCLEOTIDE SEQUENCE [LARGE SCALE GENOMIC DNA]</scope>
    <source>
        <strain evidence="2 3">NCIMB 400</strain>
    </source>
</reference>
<dbReference type="EMBL" id="CP000447">
    <property type="protein sequence ID" value="ABI71470.1"/>
    <property type="molecule type" value="Genomic_DNA"/>
</dbReference>
<dbReference type="AlphaFoldDB" id="Q083U5"/>
<evidence type="ECO:0000313" key="3">
    <source>
        <dbReference type="Proteomes" id="UP000000684"/>
    </source>
</evidence>
<feature type="compositionally biased region" description="Low complexity" evidence="1">
    <location>
        <begin position="57"/>
        <end position="68"/>
    </location>
</feature>
<feature type="region of interest" description="Disordered" evidence="1">
    <location>
        <begin position="49"/>
        <end position="70"/>
    </location>
</feature>
<dbReference type="HOGENOM" id="CLU_2439110_0_0_6"/>
<gene>
    <name evidence="2" type="ordered locus">Sfri_1619</name>
</gene>
<sequence>MTMCSTPKTNLAAATPKVPFRSFMASMTLAQRQQFAEVANRADERRKIREDRLKGQSNSKSVVKASNSTGNQNMPLMKKLFQFCKQHIVI</sequence>